<name>U9T659_RHIID</name>
<dbReference type="eggNOG" id="ENOG502RZN1">
    <property type="taxonomic scope" value="Eukaryota"/>
</dbReference>
<proteinExistence type="predicted"/>
<reference evidence="2 3" key="1">
    <citation type="journal article" date="2013" name="Proc. Natl. Acad. Sci. U.S.A.">
        <title>Genome of an arbuscular mycorrhizal fungus provides insight into the oldest plant symbiosis.</title>
        <authorList>
            <person name="Tisserant E."/>
            <person name="Malbreil M."/>
            <person name="Kuo A."/>
            <person name="Kohler A."/>
            <person name="Symeonidi A."/>
            <person name="Balestrini R."/>
            <person name="Charron P."/>
            <person name="Duensing N."/>
            <person name="Frei Dit Frey N."/>
            <person name="Gianinazzi-Pearson V."/>
            <person name="Gilbert L.B."/>
            <person name="Handa Y."/>
            <person name="Herr J.R."/>
            <person name="Hijri M."/>
            <person name="Koul R."/>
            <person name="Kawaguchi M."/>
            <person name="Krajinski F."/>
            <person name="Lammers P.J."/>
            <person name="Masclaux F.G."/>
            <person name="Murat C."/>
            <person name="Morin E."/>
            <person name="Ndikumana S."/>
            <person name="Pagni M."/>
            <person name="Petitpierre D."/>
            <person name="Requena N."/>
            <person name="Rosikiewicz P."/>
            <person name="Riley R."/>
            <person name="Saito K."/>
            <person name="San Clemente H."/>
            <person name="Shapiro H."/>
            <person name="van Tuinen D."/>
            <person name="Becard G."/>
            <person name="Bonfante P."/>
            <person name="Paszkowski U."/>
            <person name="Shachar-Hill Y.Y."/>
            <person name="Tuskan G.A."/>
            <person name="Young P.W."/>
            <person name="Sanders I.R."/>
            <person name="Henrissat B."/>
            <person name="Rensing S.A."/>
            <person name="Grigoriev I.V."/>
            <person name="Corradi N."/>
            <person name="Roux C."/>
            <person name="Martin F."/>
        </authorList>
    </citation>
    <scope>NUCLEOTIDE SEQUENCE [LARGE SCALE GENOMIC DNA]</scope>
    <source>
        <strain evidence="3">DAOM 181602 / DAOM 197198 / MUCL 43194</strain>
        <strain evidence="2">DAOM 197198</strain>
    </source>
</reference>
<dbReference type="Proteomes" id="UP000018888">
    <property type="component" value="Unassembled WGS sequence"/>
</dbReference>
<dbReference type="EMBL" id="AUPC02000337">
    <property type="protein sequence ID" value="POG61519.1"/>
    <property type="molecule type" value="Genomic_DNA"/>
</dbReference>
<dbReference type="HOGENOM" id="CLU_099114_0_0_1"/>
<dbReference type="AlphaFoldDB" id="U9T659"/>
<reference evidence="2 3" key="3">
    <citation type="journal article" date="2018" name="New Phytol.">
        <title>High intraspecific genome diversity in the model arbuscular mycorrhizal symbiont Rhizophagus irregularis.</title>
        <authorList>
            <person name="Chen E.C.H."/>
            <person name="Morin E."/>
            <person name="Beaudet D."/>
            <person name="Noel J."/>
            <person name="Yildirir G."/>
            <person name="Ndikumana S."/>
            <person name="Charron P."/>
            <person name="St-Onge C."/>
            <person name="Giorgi J."/>
            <person name="Kruger M."/>
            <person name="Marton T."/>
            <person name="Ropars J."/>
            <person name="Grigoriev I.V."/>
            <person name="Hainaut M."/>
            <person name="Henrissat B."/>
            <person name="Roux C."/>
            <person name="Martin F."/>
            <person name="Corradi N."/>
        </authorList>
    </citation>
    <scope>NUCLEOTIDE SEQUENCE [LARGE SCALE GENOMIC DNA]</scope>
    <source>
        <strain evidence="3">DAOM 181602 / DAOM 197198 / MUCL 43194</strain>
        <strain evidence="2">DAOM 197198</strain>
    </source>
</reference>
<reference evidence="1" key="2">
    <citation type="submission" date="2013-07" db="EMBL/GenBank/DDBJ databases">
        <title>The genome of an arbuscular mycorrhizal fungus provides insights into the evolution of the oldest plant symbiosis.</title>
        <authorList>
            <consortium name="DOE Joint Genome Institute"/>
            <person name="Tisserant E."/>
            <person name="Malbreil M."/>
            <person name="Kuo A."/>
            <person name="Kohler A."/>
            <person name="Symeonidi A."/>
            <person name="Balestrini R."/>
            <person name="Charron P."/>
            <person name="Duensing N."/>
            <person name="Frei-dit-Frey N."/>
            <person name="Gianinazzi-Pearson V."/>
            <person name="Gilbert B."/>
            <person name="Handa Y."/>
            <person name="Hijri M."/>
            <person name="Kaul R."/>
            <person name="Kawaguchi M."/>
            <person name="Krajinski F."/>
            <person name="Lammers P."/>
            <person name="Lapierre D."/>
            <person name="Masclaux F.G."/>
            <person name="Murat C."/>
            <person name="Morin E."/>
            <person name="Ndikumana S."/>
            <person name="Pagni M."/>
            <person name="Petitpierre D."/>
            <person name="Requena N."/>
            <person name="Rosikiewicz P."/>
            <person name="Riley R."/>
            <person name="Saito K."/>
            <person name="San Clemente H."/>
            <person name="Shapiro H."/>
            <person name="van Tuinen D."/>
            <person name="Becard G."/>
            <person name="Bonfante P."/>
            <person name="Paszkowski U."/>
            <person name="Shachar-Hill Y."/>
            <person name="Young J.P."/>
            <person name="Sanders I.R."/>
            <person name="Henrissat B."/>
            <person name="Rensing S.A."/>
            <person name="Grigoriev I.V."/>
            <person name="Corradi N."/>
            <person name="Roux C."/>
            <person name="Martin F."/>
        </authorList>
    </citation>
    <scope>NUCLEOTIDE SEQUENCE</scope>
    <source>
        <strain evidence="1">DAOM 197198</strain>
    </source>
</reference>
<dbReference type="EMBL" id="KI295395">
    <property type="protein sequence ID" value="ESA02887.1"/>
    <property type="molecule type" value="Genomic_DNA"/>
</dbReference>
<accession>U9T659</accession>
<feature type="non-terminal residue" evidence="1">
    <location>
        <position position="144"/>
    </location>
</feature>
<feature type="non-terminal residue" evidence="1">
    <location>
        <position position="1"/>
    </location>
</feature>
<protein>
    <submittedName>
        <fullName evidence="1">Uncharacterized protein</fullName>
    </submittedName>
</protein>
<organism evidence="1">
    <name type="scientific">Rhizophagus irregularis (strain DAOM 181602 / DAOM 197198 / MUCL 43194)</name>
    <name type="common">Arbuscular mycorrhizal fungus</name>
    <name type="synonym">Glomus intraradices</name>
    <dbReference type="NCBI Taxonomy" id="747089"/>
    <lineage>
        <taxon>Eukaryota</taxon>
        <taxon>Fungi</taxon>
        <taxon>Fungi incertae sedis</taxon>
        <taxon>Mucoromycota</taxon>
        <taxon>Glomeromycotina</taxon>
        <taxon>Glomeromycetes</taxon>
        <taxon>Glomerales</taxon>
        <taxon>Glomeraceae</taxon>
        <taxon>Rhizophagus</taxon>
    </lineage>
</organism>
<evidence type="ECO:0000313" key="2">
    <source>
        <dbReference type="EMBL" id="POG61519.1"/>
    </source>
</evidence>
<gene>
    <name evidence="2" type="ORF">GLOIN_2v1436550</name>
    <name evidence="1" type="ORF">GLOINDRAFT_56266</name>
</gene>
<sequence length="144" mass="17777">LFVKHYHQHPLIPFSQNEFLSFQTIQESAVKEMYLLCYKHNLIHLWAYLWTNWYQDDMWILWARSASPEKICVFKTTMLTESHWKVIKRDYLPKFFRPRLDLVTYITITRLIPHNEATLNKYLMGRQEPSWRKDFKHNWKELSK</sequence>
<keyword evidence="3" id="KW-1185">Reference proteome</keyword>
<evidence type="ECO:0000313" key="3">
    <source>
        <dbReference type="Proteomes" id="UP000018888"/>
    </source>
</evidence>
<dbReference type="VEuPathDB" id="FungiDB:RhiirFUN_013595"/>
<evidence type="ECO:0000313" key="1">
    <source>
        <dbReference type="EMBL" id="ESA02887.1"/>
    </source>
</evidence>